<gene>
    <name evidence="1" type="ORF">NBRC116187_29980</name>
    <name evidence="2" type="ORF">SAMN05216271_2896</name>
</gene>
<protein>
    <recommendedName>
        <fullName evidence="5">H-NS histone family protein</fullName>
    </recommendedName>
</protein>
<proteinExistence type="predicted"/>
<evidence type="ECO:0000313" key="4">
    <source>
        <dbReference type="Proteomes" id="UP001486808"/>
    </source>
</evidence>
<dbReference type="STRING" id="472181.SAMN05216271_2896"/>
<dbReference type="AlphaFoldDB" id="A0A1H1VIQ2"/>
<dbReference type="EMBL" id="BAABWD010000004">
    <property type="protein sequence ID" value="GAA6132638.1"/>
    <property type="molecule type" value="Genomic_DNA"/>
</dbReference>
<reference evidence="3" key="2">
    <citation type="submission" date="2016-10" db="EMBL/GenBank/DDBJ databases">
        <authorList>
            <person name="Varghese N."/>
            <person name="Submissions S."/>
        </authorList>
    </citation>
    <scope>NUCLEOTIDE SEQUENCE [LARGE SCALE GENOMIC DNA]</scope>
    <source>
        <strain evidence="3">JCM 14963</strain>
    </source>
</reference>
<organism evidence="2 3">
    <name type="scientific">Halopseudomonas sabulinigri</name>
    <dbReference type="NCBI Taxonomy" id="472181"/>
    <lineage>
        <taxon>Bacteria</taxon>
        <taxon>Pseudomonadati</taxon>
        <taxon>Pseudomonadota</taxon>
        <taxon>Gammaproteobacteria</taxon>
        <taxon>Pseudomonadales</taxon>
        <taxon>Pseudomonadaceae</taxon>
        <taxon>Halopseudomonas</taxon>
    </lineage>
</organism>
<dbReference type="Proteomes" id="UP000243413">
    <property type="component" value="Chromosome I"/>
</dbReference>
<reference evidence="1 4" key="3">
    <citation type="submission" date="2024-04" db="EMBL/GenBank/DDBJ databases">
        <title>Draft genome sequence of Halopseudomonas sabulinigri NBRC 116187.</title>
        <authorList>
            <person name="Miyakawa T."/>
            <person name="Kusuya Y."/>
            <person name="Miura T."/>
        </authorList>
    </citation>
    <scope>NUCLEOTIDE SEQUENCE [LARGE SCALE GENOMIC DNA]</scope>
    <source>
        <strain evidence="1 4">4NH20-0042</strain>
    </source>
</reference>
<evidence type="ECO:0008006" key="5">
    <source>
        <dbReference type="Google" id="ProtNLM"/>
    </source>
</evidence>
<evidence type="ECO:0000313" key="2">
    <source>
        <dbReference type="EMBL" id="SDS84748.1"/>
    </source>
</evidence>
<dbReference type="OrthoDB" id="6918073at2"/>
<name>A0A1H1VIQ2_9GAMM</name>
<dbReference type="EMBL" id="LT629763">
    <property type="protein sequence ID" value="SDS84748.1"/>
    <property type="molecule type" value="Genomic_DNA"/>
</dbReference>
<reference evidence="2" key="1">
    <citation type="submission" date="2016-10" db="EMBL/GenBank/DDBJ databases">
        <authorList>
            <person name="de Groot N.N."/>
        </authorList>
    </citation>
    <scope>NUCLEOTIDE SEQUENCE [LARGE SCALE GENOMIC DNA]</scope>
    <source>
        <strain evidence="2">JCM 14963</strain>
    </source>
</reference>
<sequence>MSKLSEFRAAERLLAEQLAQLESMKQDVGLKEELAFNDELKALMKEYGYSAREVLQILDVGSR</sequence>
<dbReference type="Proteomes" id="UP001486808">
    <property type="component" value="Unassembled WGS sequence"/>
</dbReference>
<evidence type="ECO:0000313" key="3">
    <source>
        <dbReference type="Proteomes" id="UP000243413"/>
    </source>
</evidence>
<evidence type="ECO:0000313" key="1">
    <source>
        <dbReference type="EMBL" id="GAA6132638.1"/>
    </source>
</evidence>
<accession>A0A1H1VIQ2</accession>
<keyword evidence="4" id="KW-1185">Reference proteome</keyword>